<proteinExistence type="predicted"/>
<evidence type="ECO:0000313" key="2">
    <source>
        <dbReference type="EMBL" id="GAA4976462.1"/>
    </source>
</evidence>
<name>A0ABP9HRM0_9ACTN</name>
<comment type="caution">
    <text evidence="2">The sequence shown here is derived from an EMBL/GenBank/DDBJ whole genome shotgun (WGS) entry which is preliminary data.</text>
</comment>
<dbReference type="Gene3D" id="3.10.180.10">
    <property type="entry name" value="2,3-Dihydroxybiphenyl 1,2-Dioxygenase, domain 1"/>
    <property type="match status" value="1"/>
</dbReference>
<dbReference type="EMBL" id="BAABIL010000220">
    <property type="protein sequence ID" value="GAA4976462.1"/>
    <property type="molecule type" value="Genomic_DNA"/>
</dbReference>
<dbReference type="Proteomes" id="UP001501195">
    <property type="component" value="Unassembled WGS sequence"/>
</dbReference>
<evidence type="ECO:0000259" key="1">
    <source>
        <dbReference type="Pfam" id="PF13468"/>
    </source>
</evidence>
<feature type="domain" description="Glyoxalase-like" evidence="1">
    <location>
        <begin position="3"/>
        <end position="174"/>
    </location>
</feature>
<sequence length="215" mass="23274">MRVDHVGYAAGPEGLEATARRLAAALGVRVVQGGPHPGFGTRNVVLPLSERCYVEVVEVLDHPVADKVPFGRAVRRRSEAGGGWFTWVVQVDDITRFEQRLGMPSEVGARRRPDGVELTWRHIGVPGLLEDPQLPMLLQWDSPPVLHPSSMALAGGTRLAGLEIAGVRDRVRSWLGLSPECAVRDLDFTWLPVGPGQGAGLRSAVFTGPRGTVRI</sequence>
<reference evidence="3" key="1">
    <citation type="journal article" date="2019" name="Int. J. Syst. Evol. Microbiol.">
        <title>The Global Catalogue of Microorganisms (GCM) 10K type strain sequencing project: providing services to taxonomists for standard genome sequencing and annotation.</title>
        <authorList>
            <consortium name="The Broad Institute Genomics Platform"/>
            <consortium name="The Broad Institute Genome Sequencing Center for Infectious Disease"/>
            <person name="Wu L."/>
            <person name="Ma J."/>
        </authorList>
    </citation>
    <scope>NUCLEOTIDE SEQUENCE [LARGE SCALE GENOMIC DNA]</scope>
    <source>
        <strain evidence="3">JCM 18126</strain>
    </source>
</reference>
<dbReference type="Pfam" id="PF13468">
    <property type="entry name" value="Glyoxalase_3"/>
    <property type="match status" value="1"/>
</dbReference>
<keyword evidence="3" id="KW-1185">Reference proteome</keyword>
<evidence type="ECO:0000313" key="3">
    <source>
        <dbReference type="Proteomes" id="UP001501195"/>
    </source>
</evidence>
<dbReference type="InterPro" id="IPR025870">
    <property type="entry name" value="Glyoxalase-like_dom"/>
</dbReference>
<dbReference type="SUPFAM" id="SSF54593">
    <property type="entry name" value="Glyoxalase/Bleomycin resistance protein/Dihydroxybiphenyl dioxygenase"/>
    <property type="match status" value="1"/>
</dbReference>
<dbReference type="RefSeq" id="WP_345712003.1">
    <property type="nucleotide sequence ID" value="NZ_BAABIL010000220.1"/>
</dbReference>
<dbReference type="InterPro" id="IPR029068">
    <property type="entry name" value="Glyas_Bleomycin-R_OHBP_Dase"/>
</dbReference>
<protein>
    <recommendedName>
        <fullName evidence="1">Glyoxalase-like domain-containing protein</fullName>
    </recommendedName>
</protein>
<gene>
    <name evidence="2" type="ORF">GCM10023225_16740</name>
</gene>
<organism evidence="2 3">
    <name type="scientific">Kineococcus glutinatus</name>
    <dbReference type="NCBI Taxonomy" id="1070872"/>
    <lineage>
        <taxon>Bacteria</taxon>
        <taxon>Bacillati</taxon>
        <taxon>Actinomycetota</taxon>
        <taxon>Actinomycetes</taxon>
        <taxon>Kineosporiales</taxon>
        <taxon>Kineosporiaceae</taxon>
        <taxon>Kineococcus</taxon>
    </lineage>
</organism>
<accession>A0ABP9HRM0</accession>